<keyword evidence="1" id="KW-0472">Membrane</keyword>
<gene>
    <name evidence="2" type="ORF">EC910_1566</name>
</gene>
<protein>
    <submittedName>
        <fullName evidence="2">Uncharacterized protein</fullName>
    </submittedName>
</protein>
<dbReference type="EMBL" id="SMDG01000056">
    <property type="protein sequence ID" value="TCW43223.1"/>
    <property type="molecule type" value="Genomic_DNA"/>
</dbReference>
<feature type="transmembrane region" description="Helical" evidence="1">
    <location>
        <begin position="12"/>
        <end position="27"/>
    </location>
</feature>
<name>A0A4V2WBG9_BACTU</name>
<sequence length="79" mass="9177">MFSKITSKNERIYVVIVVALSIGLFSISRTIWLLYGMAFLLFLAAFIFRDRPTKKEIFINCVGLVLLCFIFWMGENLFS</sequence>
<evidence type="ECO:0000313" key="2">
    <source>
        <dbReference type="EMBL" id="TCW43223.1"/>
    </source>
</evidence>
<reference evidence="2 3" key="1">
    <citation type="submission" date="2019-03" db="EMBL/GenBank/DDBJ databases">
        <title>Above-ground endophytic microbial communities from plants in different locations in the United States.</title>
        <authorList>
            <person name="Frank C."/>
        </authorList>
    </citation>
    <scope>NUCLEOTIDE SEQUENCE [LARGE SCALE GENOMIC DNA]</scope>
    <source>
        <strain evidence="2 3">LP_2_YM</strain>
    </source>
</reference>
<comment type="caution">
    <text evidence="2">The sequence shown here is derived from an EMBL/GenBank/DDBJ whole genome shotgun (WGS) entry which is preliminary data.</text>
</comment>
<dbReference type="RefSeq" id="WP_131935494.1">
    <property type="nucleotide sequence ID" value="NZ_SMDF01000057.1"/>
</dbReference>
<dbReference type="Proteomes" id="UP000295285">
    <property type="component" value="Unassembled WGS sequence"/>
</dbReference>
<keyword evidence="1" id="KW-0812">Transmembrane</keyword>
<dbReference type="AlphaFoldDB" id="A0A4V2WBG9"/>
<keyword evidence="1" id="KW-1133">Transmembrane helix</keyword>
<evidence type="ECO:0000313" key="3">
    <source>
        <dbReference type="Proteomes" id="UP000295285"/>
    </source>
</evidence>
<accession>A0A4V2WBG9</accession>
<feature type="transmembrane region" description="Helical" evidence="1">
    <location>
        <begin position="57"/>
        <end position="74"/>
    </location>
</feature>
<feature type="transmembrane region" description="Helical" evidence="1">
    <location>
        <begin position="33"/>
        <end position="50"/>
    </location>
</feature>
<organism evidence="2 3">
    <name type="scientific">Bacillus thuringiensis</name>
    <dbReference type="NCBI Taxonomy" id="1428"/>
    <lineage>
        <taxon>Bacteria</taxon>
        <taxon>Bacillati</taxon>
        <taxon>Bacillota</taxon>
        <taxon>Bacilli</taxon>
        <taxon>Bacillales</taxon>
        <taxon>Bacillaceae</taxon>
        <taxon>Bacillus</taxon>
        <taxon>Bacillus cereus group</taxon>
    </lineage>
</organism>
<proteinExistence type="predicted"/>
<evidence type="ECO:0000256" key="1">
    <source>
        <dbReference type="SAM" id="Phobius"/>
    </source>
</evidence>